<evidence type="ECO:0000256" key="1">
    <source>
        <dbReference type="SAM" id="MobiDB-lite"/>
    </source>
</evidence>
<dbReference type="EMBL" id="JACHIA010000001">
    <property type="protein sequence ID" value="MBB6068452.1"/>
    <property type="molecule type" value="Genomic_DNA"/>
</dbReference>
<protein>
    <submittedName>
        <fullName evidence="3">Uncharacterized protein</fullName>
    </submittedName>
</protein>
<reference evidence="3 4" key="1">
    <citation type="submission" date="2020-08" db="EMBL/GenBank/DDBJ databases">
        <title>Genomic Encyclopedia of Type Strains, Phase IV (KMG-IV): sequencing the most valuable type-strain genomes for metagenomic binning, comparative biology and taxonomic classification.</title>
        <authorList>
            <person name="Goeker M."/>
        </authorList>
    </citation>
    <scope>NUCLEOTIDE SEQUENCE [LARGE SCALE GENOMIC DNA]</scope>
    <source>
        <strain evidence="3 4">DSM 29007</strain>
    </source>
</reference>
<dbReference type="AlphaFoldDB" id="A0A841GMD0"/>
<accession>A0A841GMD0</accession>
<sequence length="61" mass="6680">MALGPDPNRFQPTDPEMQPEDYKHGDSIGDLKSSRLGMPLWASVLIAVVAAGFMLYLAFRG</sequence>
<gene>
    <name evidence="3" type="ORF">HNQ61_000063</name>
</gene>
<name>A0A841GMD0_9BACT</name>
<evidence type="ECO:0000313" key="3">
    <source>
        <dbReference type="EMBL" id="MBB6068452.1"/>
    </source>
</evidence>
<organism evidence="3 4">
    <name type="scientific">Longimicrobium terrae</name>
    <dbReference type="NCBI Taxonomy" id="1639882"/>
    <lineage>
        <taxon>Bacteria</taxon>
        <taxon>Pseudomonadati</taxon>
        <taxon>Gemmatimonadota</taxon>
        <taxon>Longimicrobiia</taxon>
        <taxon>Longimicrobiales</taxon>
        <taxon>Longimicrobiaceae</taxon>
        <taxon>Longimicrobium</taxon>
    </lineage>
</organism>
<comment type="caution">
    <text evidence="3">The sequence shown here is derived from an EMBL/GenBank/DDBJ whole genome shotgun (WGS) entry which is preliminary data.</text>
</comment>
<dbReference type="Proteomes" id="UP000582837">
    <property type="component" value="Unassembled WGS sequence"/>
</dbReference>
<evidence type="ECO:0000256" key="2">
    <source>
        <dbReference type="SAM" id="Phobius"/>
    </source>
</evidence>
<keyword evidence="2" id="KW-0472">Membrane</keyword>
<dbReference type="RefSeq" id="WP_170039361.1">
    <property type="nucleotide sequence ID" value="NZ_JABDTL010000002.1"/>
</dbReference>
<keyword evidence="2" id="KW-0812">Transmembrane</keyword>
<keyword evidence="4" id="KW-1185">Reference proteome</keyword>
<keyword evidence="2" id="KW-1133">Transmembrane helix</keyword>
<proteinExistence type="predicted"/>
<feature type="region of interest" description="Disordered" evidence="1">
    <location>
        <begin position="1"/>
        <end position="28"/>
    </location>
</feature>
<feature type="transmembrane region" description="Helical" evidence="2">
    <location>
        <begin position="40"/>
        <end position="59"/>
    </location>
</feature>
<evidence type="ECO:0000313" key="4">
    <source>
        <dbReference type="Proteomes" id="UP000582837"/>
    </source>
</evidence>